<dbReference type="CDD" id="cd00009">
    <property type="entry name" value="AAA"/>
    <property type="match status" value="1"/>
</dbReference>
<feature type="modified residue" description="4-aspartylphosphate" evidence="6">
    <location>
        <position position="52"/>
    </location>
</feature>
<dbReference type="InterPro" id="IPR002078">
    <property type="entry name" value="Sigma_54_int"/>
</dbReference>
<dbReference type="EMBL" id="QUSW01000006">
    <property type="protein sequence ID" value="RQP22847.1"/>
    <property type="molecule type" value="Genomic_DNA"/>
</dbReference>
<dbReference type="FunFam" id="3.40.50.300:FF:000006">
    <property type="entry name" value="DNA-binding transcriptional regulator NtrC"/>
    <property type="match status" value="1"/>
</dbReference>
<evidence type="ECO:0000256" key="3">
    <source>
        <dbReference type="ARBA" id="ARBA00023015"/>
    </source>
</evidence>
<dbReference type="SUPFAM" id="SSF52172">
    <property type="entry name" value="CheY-like"/>
    <property type="match status" value="1"/>
</dbReference>
<keyword evidence="2" id="KW-0067">ATP-binding</keyword>
<evidence type="ECO:0000313" key="9">
    <source>
        <dbReference type="EMBL" id="RQP22847.1"/>
    </source>
</evidence>
<dbReference type="PROSITE" id="PS00676">
    <property type="entry name" value="SIGMA54_INTERACT_2"/>
    <property type="match status" value="1"/>
</dbReference>
<evidence type="ECO:0000313" key="10">
    <source>
        <dbReference type="Proteomes" id="UP000267464"/>
    </source>
</evidence>
<keyword evidence="1" id="KW-0547">Nucleotide-binding</keyword>
<evidence type="ECO:0000259" key="7">
    <source>
        <dbReference type="PROSITE" id="PS50045"/>
    </source>
</evidence>
<keyword evidence="10" id="KW-1185">Reference proteome</keyword>
<keyword evidence="6" id="KW-0597">Phosphoprotein</keyword>
<evidence type="ECO:0000256" key="2">
    <source>
        <dbReference type="ARBA" id="ARBA00022840"/>
    </source>
</evidence>
<dbReference type="SUPFAM" id="SSF46689">
    <property type="entry name" value="Homeodomain-like"/>
    <property type="match status" value="1"/>
</dbReference>
<dbReference type="InterPro" id="IPR002197">
    <property type="entry name" value="HTH_Fis"/>
</dbReference>
<dbReference type="PANTHER" id="PTHR32071:SF117">
    <property type="entry name" value="PTS-DEPENDENT DIHYDROXYACETONE KINASE OPERON REGULATORY PROTEIN-RELATED"/>
    <property type="match status" value="1"/>
</dbReference>
<dbReference type="InterPro" id="IPR025662">
    <property type="entry name" value="Sigma_54_int_dom_ATP-bd_1"/>
</dbReference>
<feature type="domain" description="Response regulatory" evidence="8">
    <location>
        <begin position="3"/>
        <end position="116"/>
    </location>
</feature>
<dbReference type="SMART" id="SM00448">
    <property type="entry name" value="REC"/>
    <property type="match status" value="1"/>
</dbReference>
<evidence type="ECO:0000259" key="8">
    <source>
        <dbReference type="PROSITE" id="PS50110"/>
    </source>
</evidence>
<dbReference type="CDD" id="cd00156">
    <property type="entry name" value="REC"/>
    <property type="match status" value="1"/>
</dbReference>
<evidence type="ECO:0000256" key="6">
    <source>
        <dbReference type="PROSITE-ProRule" id="PRU00169"/>
    </source>
</evidence>
<dbReference type="PROSITE" id="PS00688">
    <property type="entry name" value="SIGMA54_INTERACT_3"/>
    <property type="match status" value="1"/>
</dbReference>
<dbReference type="InterPro" id="IPR058031">
    <property type="entry name" value="AAA_lid_NorR"/>
</dbReference>
<evidence type="ECO:0000256" key="1">
    <source>
        <dbReference type="ARBA" id="ARBA00022741"/>
    </source>
</evidence>
<protein>
    <submittedName>
        <fullName evidence="9">Sigma-54-dependent Fis family transcriptional regulator</fullName>
    </submittedName>
</protein>
<reference evidence="9 10" key="1">
    <citation type="submission" date="2018-08" db="EMBL/GenBank/DDBJ databases">
        <authorList>
            <person name="Khan S.A."/>
            <person name="Jeon C.O."/>
            <person name="Chun B.H."/>
            <person name="Jeong S.E."/>
        </authorList>
    </citation>
    <scope>NUCLEOTIDE SEQUENCE [LARGE SCALE GENOMIC DNA]</scope>
    <source>
        <strain evidence="9 10">S-16</strain>
    </source>
</reference>
<dbReference type="PROSITE" id="PS00675">
    <property type="entry name" value="SIGMA54_INTERACT_1"/>
    <property type="match status" value="1"/>
</dbReference>
<feature type="domain" description="Sigma-54 factor interaction" evidence="7">
    <location>
        <begin position="141"/>
        <end position="369"/>
    </location>
</feature>
<sequence>MPHALVVDDEADSAEMMAALIAAEGFTVATAGSLRDARKQLALQEPDIVLLDLMLPDGSGMQLFDDGKLLANTEVVLITGHASLETSIQALRLGAADYLVKPLNMKQLHGILSRVTKPATLRAEADSLQSSLEQEGHFGLLWGKSAGMRRVYEQILRVSGTAVTVFVTGESGSGKEVVARTVHDLSRRRAKPFLAVNCGAISPHLIESEIFGHEKGSFTGADRQHQGFFERASGGTLFLDEITEMPLDLQVKLLRVLETGTFMRVGSTQLLETDVRMIAATNRNPMEAVQQGKLREDLLYRLNVFPIHLPPLRDRQDDIPLIAEHFLDEISRREGQVKHFAPQALLRLQSYRWPGNVRELRNIVHRAYVMAPDTTIVDECLPTTETPLPVMTGAPVLQVRVGTPLSEIERQVTLATLEYFGRHKEKTAATLGVSLKTLYNRLKEYSTVPEKQAGQGDDN</sequence>
<dbReference type="InterPro" id="IPR003593">
    <property type="entry name" value="AAA+_ATPase"/>
</dbReference>
<dbReference type="InterPro" id="IPR011006">
    <property type="entry name" value="CheY-like_superfamily"/>
</dbReference>
<gene>
    <name evidence="9" type="ORF">DZC73_21410</name>
</gene>
<dbReference type="Pfam" id="PF00158">
    <property type="entry name" value="Sigma54_activat"/>
    <property type="match status" value="1"/>
</dbReference>
<dbReference type="InterPro" id="IPR001789">
    <property type="entry name" value="Sig_transdc_resp-reg_receiver"/>
</dbReference>
<name>A0A3N7HL75_9BURK</name>
<organism evidence="9 10">
    <name type="scientific">Piscinibacter terrae</name>
    <dbReference type="NCBI Taxonomy" id="2496871"/>
    <lineage>
        <taxon>Bacteria</taxon>
        <taxon>Pseudomonadati</taxon>
        <taxon>Pseudomonadota</taxon>
        <taxon>Betaproteobacteria</taxon>
        <taxon>Burkholderiales</taxon>
        <taxon>Sphaerotilaceae</taxon>
        <taxon>Piscinibacter</taxon>
    </lineage>
</organism>
<keyword evidence="5" id="KW-0804">Transcription</keyword>
<dbReference type="Pfam" id="PF02954">
    <property type="entry name" value="HTH_8"/>
    <property type="match status" value="1"/>
</dbReference>
<accession>A0A3N7HL75</accession>
<dbReference type="OrthoDB" id="9761705at2"/>
<dbReference type="PROSITE" id="PS50045">
    <property type="entry name" value="SIGMA54_INTERACT_4"/>
    <property type="match status" value="1"/>
</dbReference>
<dbReference type="Gene3D" id="1.10.8.60">
    <property type="match status" value="1"/>
</dbReference>
<dbReference type="Proteomes" id="UP000267464">
    <property type="component" value="Unassembled WGS sequence"/>
</dbReference>
<dbReference type="GO" id="GO:0043565">
    <property type="term" value="F:sequence-specific DNA binding"/>
    <property type="evidence" value="ECO:0007669"/>
    <property type="project" value="InterPro"/>
</dbReference>
<comment type="caution">
    <text evidence="9">The sequence shown here is derived from an EMBL/GenBank/DDBJ whole genome shotgun (WGS) entry which is preliminary data.</text>
</comment>
<keyword evidence="3" id="KW-0805">Transcription regulation</keyword>
<dbReference type="RefSeq" id="WP_124542425.1">
    <property type="nucleotide sequence ID" value="NZ_QUSW01000006.1"/>
</dbReference>
<dbReference type="InterPro" id="IPR025943">
    <property type="entry name" value="Sigma_54_int_dom_ATP-bd_2"/>
</dbReference>
<dbReference type="Pfam" id="PF00072">
    <property type="entry name" value="Response_reg"/>
    <property type="match status" value="1"/>
</dbReference>
<dbReference type="Pfam" id="PF25601">
    <property type="entry name" value="AAA_lid_14"/>
    <property type="match status" value="1"/>
</dbReference>
<dbReference type="PROSITE" id="PS50110">
    <property type="entry name" value="RESPONSE_REGULATORY"/>
    <property type="match status" value="1"/>
</dbReference>
<proteinExistence type="predicted"/>
<evidence type="ECO:0000256" key="5">
    <source>
        <dbReference type="ARBA" id="ARBA00023163"/>
    </source>
</evidence>
<dbReference type="Gene3D" id="1.10.10.60">
    <property type="entry name" value="Homeodomain-like"/>
    <property type="match status" value="1"/>
</dbReference>
<dbReference type="Gene3D" id="3.40.50.2300">
    <property type="match status" value="1"/>
</dbReference>
<reference evidence="9 10" key="2">
    <citation type="submission" date="2018-12" db="EMBL/GenBank/DDBJ databases">
        <title>Rhizobacter gummiphilus sp. nov., a rubber-degrading bacterium isolated from the soil of a botanical garden in Japan.</title>
        <authorList>
            <person name="Shunsuke S.S."/>
        </authorList>
    </citation>
    <scope>NUCLEOTIDE SEQUENCE [LARGE SCALE GENOMIC DNA]</scope>
    <source>
        <strain evidence="9 10">S-16</strain>
    </source>
</reference>
<dbReference type="InterPro" id="IPR027417">
    <property type="entry name" value="P-loop_NTPase"/>
</dbReference>
<dbReference type="PANTHER" id="PTHR32071">
    <property type="entry name" value="TRANSCRIPTIONAL REGULATORY PROTEIN"/>
    <property type="match status" value="1"/>
</dbReference>
<dbReference type="GO" id="GO:0000160">
    <property type="term" value="P:phosphorelay signal transduction system"/>
    <property type="evidence" value="ECO:0007669"/>
    <property type="project" value="InterPro"/>
</dbReference>
<dbReference type="AlphaFoldDB" id="A0A3N7HL75"/>
<dbReference type="InterPro" id="IPR009057">
    <property type="entry name" value="Homeodomain-like_sf"/>
</dbReference>
<dbReference type="InterPro" id="IPR025944">
    <property type="entry name" value="Sigma_54_int_dom_CS"/>
</dbReference>
<evidence type="ECO:0000256" key="4">
    <source>
        <dbReference type="ARBA" id="ARBA00023125"/>
    </source>
</evidence>
<dbReference type="Gene3D" id="3.40.50.300">
    <property type="entry name" value="P-loop containing nucleotide triphosphate hydrolases"/>
    <property type="match status" value="1"/>
</dbReference>
<dbReference type="GO" id="GO:0006355">
    <property type="term" value="P:regulation of DNA-templated transcription"/>
    <property type="evidence" value="ECO:0007669"/>
    <property type="project" value="InterPro"/>
</dbReference>
<dbReference type="SUPFAM" id="SSF52540">
    <property type="entry name" value="P-loop containing nucleoside triphosphate hydrolases"/>
    <property type="match status" value="1"/>
</dbReference>
<dbReference type="GO" id="GO:0005524">
    <property type="term" value="F:ATP binding"/>
    <property type="evidence" value="ECO:0007669"/>
    <property type="project" value="UniProtKB-KW"/>
</dbReference>
<dbReference type="SMART" id="SM00382">
    <property type="entry name" value="AAA"/>
    <property type="match status" value="1"/>
</dbReference>
<keyword evidence="4" id="KW-0238">DNA-binding</keyword>